<dbReference type="GO" id="GO:0016646">
    <property type="term" value="F:oxidoreductase activity, acting on the CH-NH group of donors, NAD or NADP as acceptor"/>
    <property type="evidence" value="ECO:0007669"/>
    <property type="project" value="TreeGrafter"/>
</dbReference>
<dbReference type="InterPro" id="IPR036291">
    <property type="entry name" value="NAD(P)-bd_dom_sf"/>
</dbReference>
<evidence type="ECO:0000313" key="2">
    <source>
        <dbReference type="EMBL" id="KRM05607.1"/>
    </source>
</evidence>
<dbReference type="RefSeq" id="WP_057872051.1">
    <property type="nucleotide sequence ID" value="NZ_AZGB01000018.1"/>
</dbReference>
<dbReference type="STRING" id="1423750.FC89_GL001311"/>
<evidence type="ECO:0000259" key="1">
    <source>
        <dbReference type="Pfam" id="PF13460"/>
    </source>
</evidence>
<name>A0A0R1VJ86_9LACO</name>
<evidence type="ECO:0000313" key="3">
    <source>
        <dbReference type="Proteomes" id="UP000051451"/>
    </source>
</evidence>
<dbReference type="InterPro" id="IPR016040">
    <property type="entry name" value="NAD(P)-bd_dom"/>
</dbReference>
<comment type="caution">
    <text evidence="2">The sequence shown here is derived from an EMBL/GenBank/DDBJ whole genome shotgun (WGS) entry which is preliminary data.</text>
</comment>
<dbReference type="SUPFAM" id="SSF51735">
    <property type="entry name" value="NAD(P)-binding Rossmann-fold domains"/>
    <property type="match status" value="1"/>
</dbReference>
<feature type="domain" description="NAD(P)-binding" evidence="1">
    <location>
        <begin position="7"/>
        <end position="201"/>
    </location>
</feature>
<accession>A0A0R1VJ86</accession>
<dbReference type="Gene3D" id="3.40.50.720">
    <property type="entry name" value="NAD(P)-binding Rossmann-like Domain"/>
    <property type="match status" value="1"/>
</dbReference>
<dbReference type="EMBL" id="AZGB01000018">
    <property type="protein sequence ID" value="KRM05607.1"/>
    <property type="molecule type" value="Genomic_DNA"/>
</dbReference>
<protein>
    <submittedName>
        <fullName evidence="2">NADH-flavin reductase</fullName>
    </submittedName>
</protein>
<dbReference type="AlphaFoldDB" id="A0A0R1VJ86"/>
<dbReference type="PATRIC" id="fig|1423750.3.peg.1344"/>
<keyword evidence="3" id="KW-1185">Reference proteome</keyword>
<organism evidence="2 3">
    <name type="scientific">Liquorilactobacillus ghanensis DSM 18630</name>
    <dbReference type="NCBI Taxonomy" id="1423750"/>
    <lineage>
        <taxon>Bacteria</taxon>
        <taxon>Bacillati</taxon>
        <taxon>Bacillota</taxon>
        <taxon>Bacilli</taxon>
        <taxon>Lactobacillales</taxon>
        <taxon>Lactobacillaceae</taxon>
        <taxon>Liquorilactobacillus</taxon>
    </lineage>
</organism>
<gene>
    <name evidence="2" type="ORF">FC89_GL001311</name>
</gene>
<dbReference type="OrthoDB" id="9785372at2"/>
<dbReference type="PANTHER" id="PTHR43355:SF2">
    <property type="entry name" value="FLAVIN REDUCTASE (NADPH)"/>
    <property type="match status" value="1"/>
</dbReference>
<sequence length="217" mass="23478">MKITIIGATGMAGKELTSEALKRGHSVTAIGRSSEKLAKLAAGKDSQQLKTVAKDAFALTKADLADSDVIVDAFASSPDQAYLHVDLATKLIAMFRGAKQRLVFILGAGSLKTGEDHHLFVHDMEKNPKVQAIIEVPRNQFAELTFLRTVKNVDWVGVSPSINFHPGAATELLLGKDELLFNDKGVSETSAGTMAVAILNEIEKPQHQKERFTVADR</sequence>
<reference evidence="2 3" key="1">
    <citation type="journal article" date="2015" name="Genome Announc.">
        <title>Expanding the biotechnology potential of lactobacilli through comparative genomics of 213 strains and associated genera.</title>
        <authorList>
            <person name="Sun Z."/>
            <person name="Harris H.M."/>
            <person name="McCann A."/>
            <person name="Guo C."/>
            <person name="Argimon S."/>
            <person name="Zhang W."/>
            <person name="Yang X."/>
            <person name="Jeffery I.B."/>
            <person name="Cooney J.C."/>
            <person name="Kagawa T.F."/>
            <person name="Liu W."/>
            <person name="Song Y."/>
            <person name="Salvetti E."/>
            <person name="Wrobel A."/>
            <person name="Rasinkangas P."/>
            <person name="Parkhill J."/>
            <person name="Rea M.C."/>
            <person name="O'Sullivan O."/>
            <person name="Ritari J."/>
            <person name="Douillard F.P."/>
            <person name="Paul Ross R."/>
            <person name="Yang R."/>
            <person name="Briner A.E."/>
            <person name="Felis G.E."/>
            <person name="de Vos W.M."/>
            <person name="Barrangou R."/>
            <person name="Klaenhammer T.R."/>
            <person name="Caufield P.W."/>
            <person name="Cui Y."/>
            <person name="Zhang H."/>
            <person name="O'Toole P.W."/>
        </authorList>
    </citation>
    <scope>NUCLEOTIDE SEQUENCE [LARGE SCALE GENOMIC DNA]</scope>
    <source>
        <strain evidence="2 3">DSM 18630</strain>
    </source>
</reference>
<dbReference type="Proteomes" id="UP000051451">
    <property type="component" value="Unassembled WGS sequence"/>
</dbReference>
<dbReference type="InterPro" id="IPR051606">
    <property type="entry name" value="Polyketide_Oxido-like"/>
</dbReference>
<proteinExistence type="predicted"/>
<dbReference type="Pfam" id="PF13460">
    <property type="entry name" value="NAD_binding_10"/>
    <property type="match status" value="1"/>
</dbReference>
<dbReference type="GeneID" id="98319322"/>
<dbReference type="PANTHER" id="PTHR43355">
    <property type="entry name" value="FLAVIN REDUCTASE (NADPH)"/>
    <property type="match status" value="1"/>
</dbReference>